<dbReference type="Proteomes" id="UP001230649">
    <property type="component" value="Unassembled WGS sequence"/>
</dbReference>
<keyword evidence="2" id="KW-1185">Reference proteome</keyword>
<evidence type="ECO:0000313" key="1">
    <source>
        <dbReference type="EMBL" id="KAJ9114350.1"/>
    </source>
</evidence>
<accession>A0ACC2WSR0</accession>
<gene>
    <name evidence="1" type="ORF">QFC20_001492</name>
</gene>
<comment type="caution">
    <text evidence="1">The sequence shown here is derived from an EMBL/GenBank/DDBJ whole genome shotgun (WGS) entry which is preliminary data.</text>
</comment>
<sequence length="227" mass="25339">MEHGHGGDASQGQDHHHNADVAQEGYRTHAANNVTVEHQPQTRNTNCTINTSLDYQGVQLPIYSSVEPFFDEDDEGFSLISHNEDPSDHDMDTETEREDGQVAVLDAQIDGESDFLNVEMPLLPAHITRVPMPIYNHVFNGIYGPTNDAQRQQLVELFREEIYQDWNNDLLRLMGVYDDIDAHDHDIAQLSDAIEHKVNPVSCPGSPLMTSFDKTGAGETTPSTLSK</sequence>
<proteinExistence type="predicted"/>
<organism evidence="1 2">
    <name type="scientific">Naganishia adeliensis</name>
    <dbReference type="NCBI Taxonomy" id="92952"/>
    <lineage>
        <taxon>Eukaryota</taxon>
        <taxon>Fungi</taxon>
        <taxon>Dikarya</taxon>
        <taxon>Basidiomycota</taxon>
        <taxon>Agaricomycotina</taxon>
        <taxon>Tremellomycetes</taxon>
        <taxon>Filobasidiales</taxon>
        <taxon>Filobasidiaceae</taxon>
        <taxon>Naganishia</taxon>
    </lineage>
</organism>
<evidence type="ECO:0000313" key="2">
    <source>
        <dbReference type="Proteomes" id="UP001230649"/>
    </source>
</evidence>
<dbReference type="EMBL" id="JASBWS010000009">
    <property type="protein sequence ID" value="KAJ9114350.1"/>
    <property type="molecule type" value="Genomic_DNA"/>
</dbReference>
<protein>
    <submittedName>
        <fullName evidence="1">Uncharacterized protein</fullName>
    </submittedName>
</protein>
<name>A0ACC2WSR0_9TREE</name>
<reference evidence="1" key="1">
    <citation type="submission" date="2023-04" db="EMBL/GenBank/DDBJ databases">
        <title>Draft Genome sequencing of Naganishia species isolated from polar environments using Oxford Nanopore Technology.</title>
        <authorList>
            <person name="Leo P."/>
            <person name="Venkateswaran K."/>
        </authorList>
    </citation>
    <scope>NUCLEOTIDE SEQUENCE</scope>
    <source>
        <strain evidence="1">MNA-CCFEE 5262</strain>
    </source>
</reference>